<dbReference type="SUPFAM" id="SSF56801">
    <property type="entry name" value="Acetyl-CoA synthetase-like"/>
    <property type="match status" value="1"/>
</dbReference>
<evidence type="ECO:0000313" key="7">
    <source>
        <dbReference type="EMBL" id="MFC4312058.1"/>
    </source>
</evidence>
<feature type="domain" description="AMP-binding enzyme C-terminal" evidence="6">
    <location>
        <begin position="454"/>
        <end position="532"/>
    </location>
</feature>
<dbReference type="Gene3D" id="3.30.300.30">
    <property type="match status" value="1"/>
</dbReference>
<proteinExistence type="inferred from homology"/>
<dbReference type="RefSeq" id="WP_380601126.1">
    <property type="nucleotide sequence ID" value="NZ_JBHSDU010000014.1"/>
</dbReference>
<dbReference type="InterPro" id="IPR025110">
    <property type="entry name" value="AMP-bd_C"/>
</dbReference>
<sequence>MLQSQSASTSVHLLERVREWLALYGSPTASAAWLLCDGHDPAKVAYRIVTEDLSSHDLTYQALREDSERFAAALASIGVRPGDRVATLMGKSREYLVTLMAIWRLGAVHVPLFTAFAAQAIEFRLQASGAKLIVVDPTQLSKLTELDSSSLRVITTGPPTGDAFNFDQLLGAFEPGFPAAVLGGDAPFIQIYTSGTTGRPKGVAVPIRALASFRAYLEFGLDLRPDDIYWCAADPGWAYGLYFGVLASFSTGTLGVMVQGNFSAAMTFSVLDCFGITNFAAAPTVYRALRTSNLLVPAALKLRCASSAGEPLTPDVNEWALTSLGVAVHDHYGQTEAGMLINNHHHQTVKHSLKPGSMGSAMPGWKAAILRQDRDEPAPHGTVGRLALALDHSPLAWFIGYQDDPKKSAEKFSRDGRWYLTGDVARMDDDGCFYFSSRDDDVIIMAGYRIGPFEVESVLATHPAVAESAVIATPDAMRGEVLEAFVVLRAGVSASKELSQELQRWVKTQYAAHAYPRIVHFADSLPKTPSGKVQRFVLRERRRAELADSPPRSR</sequence>
<comment type="caution">
    <text evidence="7">The sequence shown here is derived from an EMBL/GenBank/DDBJ whole genome shotgun (WGS) entry which is preliminary data.</text>
</comment>
<keyword evidence="3" id="KW-0547">Nucleotide-binding</keyword>
<evidence type="ECO:0000256" key="1">
    <source>
        <dbReference type="ARBA" id="ARBA00006432"/>
    </source>
</evidence>
<reference evidence="8" key="1">
    <citation type="journal article" date="2019" name="Int. J. Syst. Evol. Microbiol.">
        <title>The Global Catalogue of Microorganisms (GCM) 10K type strain sequencing project: providing services to taxonomists for standard genome sequencing and annotation.</title>
        <authorList>
            <consortium name="The Broad Institute Genomics Platform"/>
            <consortium name="The Broad Institute Genome Sequencing Center for Infectious Disease"/>
            <person name="Wu L."/>
            <person name="Ma J."/>
        </authorList>
    </citation>
    <scope>NUCLEOTIDE SEQUENCE [LARGE SCALE GENOMIC DNA]</scope>
    <source>
        <strain evidence="8">CGMCC 1.10759</strain>
    </source>
</reference>
<keyword evidence="4" id="KW-0067">ATP-binding</keyword>
<gene>
    <name evidence="7" type="ORF">ACFPN2_23460</name>
</gene>
<dbReference type="InterPro" id="IPR000873">
    <property type="entry name" value="AMP-dep_synth/lig_dom"/>
</dbReference>
<dbReference type="InterPro" id="IPR045851">
    <property type="entry name" value="AMP-bd_C_sf"/>
</dbReference>
<dbReference type="Gene3D" id="3.40.50.12780">
    <property type="entry name" value="N-terminal domain of ligase-like"/>
    <property type="match status" value="1"/>
</dbReference>
<dbReference type="Pfam" id="PF00501">
    <property type="entry name" value="AMP-binding"/>
    <property type="match status" value="1"/>
</dbReference>
<feature type="domain" description="AMP-dependent synthetase/ligase" evidence="5">
    <location>
        <begin position="53"/>
        <end position="387"/>
    </location>
</feature>
<dbReference type="Pfam" id="PF13193">
    <property type="entry name" value="AMP-binding_C"/>
    <property type="match status" value="1"/>
</dbReference>
<protein>
    <submittedName>
        <fullName evidence="7">AMP-binding protein</fullName>
    </submittedName>
</protein>
<evidence type="ECO:0000259" key="6">
    <source>
        <dbReference type="Pfam" id="PF13193"/>
    </source>
</evidence>
<dbReference type="InterPro" id="IPR051087">
    <property type="entry name" value="Mitochondrial_ACSM"/>
</dbReference>
<comment type="similarity">
    <text evidence="1">Belongs to the ATP-dependent AMP-binding enzyme family.</text>
</comment>
<name>A0ABV8SWP7_9GAMM</name>
<accession>A0ABV8SWP7</accession>
<dbReference type="PANTHER" id="PTHR43605">
    <property type="entry name" value="ACYL-COENZYME A SYNTHETASE"/>
    <property type="match status" value="1"/>
</dbReference>
<dbReference type="Proteomes" id="UP001595904">
    <property type="component" value="Unassembled WGS sequence"/>
</dbReference>
<keyword evidence="8" id="KW-1185">Reference proteome</keyword>
<organism evidence="7 8">
    <name type="scientific">Steroidobacter flavus</name>
    <dbReference type="NCBI Taxonomy" id="1842136"/>
    <lineage>
        <taxon>Bacteria</taxon>
        <taxon>Pseudomonadati</taxon>
        <taxon>Pseudomonadota</taxon>
        <taxon>Gammaproteobacteria</taxon>
        <taxon>Steroidobacterales</taxon>
        <taxon>Steroidobacteraceae</taxon>
        <taxon>Steroidobacter</taxon>
    </lineage>
</organism>
<evidence type="ECO:0000256" key="4">
    <source>
        <dbReference type="ARBA" id="ARBA00022840"/>
    </source>
</evidence>
<dbReference type="InterPro" id="IPR042099">
    <property type="entry name" value="ANL_N_sf"/>
</dbReference>
<evidence type="ECO:0000256" key="3">
    <source>
        <dbReference type="ARBA" id="ARBA00022741"/>
    </source>
</evidence>
<dbReference type="PANTHER" id="PTHR43605:SF10">
    <property type="entry name" value="ACYL-COA SYNTHETASE MEDIUM CHAIN FAMILY MEMBER 3"/>
    <property type="match status" value="1"/>
</dbReference>
<evidence type="ECO:0000256" key="2">
    <source>
        <dbReference type="ARBA" id="ARBA00022598"/>
    </source>
</evidence>
<keyword evidence="2" id="KW-0436">Ligase</keyword>
<dbReference type="EMBL" id="JBHSDU010000014">
    <property type="protein sequence ID" value="MFC4312058.1"/>
    <property type="molecule type" value="Genomic_DNA"/>
</dbReference>
<evidence type="ECO:0000259" key="5">
    <source>
        <dbReference type="Pfam" id="PF00501"/>
    </source>
</evidence>
<evidence type="ECO:0000313" key="8">
    <source>
        <dbReference type="Proteomes" id="UP001595904"/>
    </source>
</evidence>